<evidence type="ECO:0000313" key="2">
    <source>
        <dbReference type="EMBL" id="EDX18553.1"/>
    </source>
</evidence>
<accession>B4R3T5</accession>
<proteinExistence type="predicted"/>
<dbReference type="Proteomes" id="UP000000304">
    <property type="component" value="Chromosome X"/>
</dbReference>
<evidence type="ECO:0000313" key="3">
    <source>
        <dbReference type="Proteomes" id="UP000000304"/>
    </source>
</evidence>
<dbReference type="OMA" id="ANTECPV"/>
<dbReference type="Gene3D" id="3.10.10.10">
    <property type="entry name" value="HIV Type 1 Reverse Transcriptase, subunit A, domain 1"/>
    <property type="match status" value="1"/>
</dbReference>
<protein>
    <submittedName>
        <fullName evidence="2">GD15487</fullName>
    </submittedName>
</protein>
<dbReference type="HOGENOM" id="CLU_160909_1_0_1"/>
<gene>
    <name evidence="2" type="primary">Dsim\GD15487</name>
    <name evidence="2" type="ORF">Dsim_GD15487</name>
</gene>
<sequence>MTGNSSLQRGQRGRNALNQKSMYNIIETGSNIDASPQYKPMIESMIAEYKAAENNAECPVSMKIVLEKRTKPFRHQPSRHSAVESESIRKQVDAWLQDGIVRKSSSNFAS</sequence>
<reference evidence="2 3" key="1">
    <citation type="journal article" date="2007" name="Nature">
        <title>Evolution of genes and genomes on the Drosophila phylogeny.</title>
        <authorList>
            <consortium name="Drosophila 12 Genomes Consortium"/>
            <person name="Clark A.G."/>
            <person name="Eisen M.B."/>
            <person name="Smith D.R."/>
            <person name="Bergman C.M."/>
            <person name="Oliver B."/>
            <person name="Markow T.A."/>
            <person name="Kaufman T.C."/>
            <person name="Kellis M."/>
            <person name="Gelbart W."/>
            <person name="Iyer V.N."/>
            <person name="Pollard D.A."/>
            <person name="Sackton T.B."/>
            <person name="Larracuente A.M."/>
            <person name="Singh N.D."/>
            <person name="Abad J.P."/>
            <person name="Abt D.N."/>
            <person name="Adryan B."/>
            <person name="Aguade M."/>
            <person name="Akashi H."/>
            <person name="Anderson W.W."/>
            <person name="Aquadro C.F."/>
            <person name="Ardell D.H."/>
            <person name="Arguello R."/>
            <person name="Artieri C.G."/>
            <person name="Barbash D.A."/>
            <person name="Barker D."/>
            <person name="Barsanti P."/>
            <person name="Batterham P."/>
            <person name="Batzoglou S."/>
            <person name="Begun D."/>
            <person name="Bhutkar A."/>
            <person name="Blanco E."/>
            <person name="Bosak S.A."/>
            <person name="Bradley R.K."/>
            <person name="Brand A.D."/>
            <person name="Brent M.R."/>
            <person name="Brooks A.N."/>
            <person name="Brown R.H."/>
            <person name="Butlin R.K."/>
            <person name="Caggese C."/>
            <person name="Calvi B.R."/>
            <person name="Bernardo de Carvalho A."/>
            <person name="Caspi A."/>
            <person name="Castrezana S."/>
            <person name="Celniker S.E."/>
            <person name="Chang J.L."/>
            <person name="Chapple C."/>
            <person name="Chatterji S."/>
            <person name="Chinwalla A."/>
            <person name="Civetta A."/>
            <person name="Clifton S.W."/>
            <person name="Comeron J.M."/>
            <person name="Costello J.C."/>
            <person name="Coyne J.A."/>
            <person name="Daub J."/>
            <person name="David R.G."/>
            <person name="Delcher A.L."/>
            <person name="Delehaunty K."/>
            <person name="Do C.B."/>
            <person name="Ebling H."/>
            <person name="Edwards K."/>
            <person name="Eickbush T."/>
            <person name="Evans J.D."/>
            <person name="Filipski A."/>
            <person name="Findeiss S."/>
            <person name="Freyhult E."/>
            <person name="Fulton L."/>
            <person name="Fulton R."/>
            <person name="Garcia A.C."/>
            <person name="Gardiner A."/>
            <person name="Garfield D.A."/>
            <person name="Garvin B.E."/>
            <person name="Gibson G."/>
            <person name="Gilbert D."/>
            <person name="Gnerre S."/>
            <person name="Godfrey J."/>
            <person name="Good R."/>
            <person name="Gotea V."/>
            <person name="Gravely B."/>
            <person name="Greenberg A.J."/>
            <person name="Griffiths-Jones S."/>
            <person name="Gross S."/>
            <person name="Guigo R."/>
            <person name="Gustafson E.A."/>
            <person name="Haerty W."/>
            <person name="Hahn M.W."/>
            <person name="Halligan D.L."/>
            <person name="Halpern A.L."/>
            <person name="Halter G.M."/>
            <person name="Han M.V."/>
            <person name="Heger A."/>
            <person name="Hillier L."/>
            <person name="Hinrichs A.S."/>
            <person name="Holmes I."/>
            <person name="Hoskins R.A."/>
            <person name="Hubisz M.J."/>
            <person name="Hultmark D."/>
            <person name="Huntley M.A."/>
            <person name="Jaffe D.B."/>
            <person name="Jagadeeshan S."/>
            <person name="Jeck W.R."/>
            <person name="Johnson J."/>
            <person name="Jones C.D."/>
            <person name="Jordan W.C."/>
            <person name="Karpen G.H."/>
            <person name="Kataoka E."/>
            <person name="Keightley P.D."/>
            <person name="Kheradpour P."/>
            <person name="Kirkness E.F."/>
            <person name="Koerich L.B."/>
            <person name="Kristiansen K."/>
            <person name="Kudrna D."/>
            <person name="Kulathinal R.J."/>
            <person name="Kumar S."/>
            <person name="Kwok R."/>
            <person name="Lander E."/>
            <person name="Langley C.H."/>
            <person name="Lapoint R."/>
            <person name="Lazzaro B.P."/>
            <person name="Lee S.J."/>
            <person name="Levesque L."/>
            <person name="Li R."/>
            <person name="Lin C.F."/>
            <person name="Lin M.F."/>
            <person name="Lindblad-Toh K."/>
            <person name="Llopart A."/>
            <person name="Long M."/>
            <person name="Low L."/>
            <person name="Lozovsky E."/>
            <person name="Lu J."/>
            <person name="Luo M."/>
            <person name="Machado C.A."/>
            <person name="Makalowski W."/>
            <person name="Marzo M."/>
            <person name="Matsuda M."/>
            <person name="Matzkin L."/>
            <person name="McAllister B."/>
            <person name="McBride C.S."/>
            <person name="McKernan B."/>
            <person name="McKernan K."/>
            <person name="Mendez-Lago M."/>
            <person name="Minx P."/>
            <person name="Mollenhauer M.U."/>
            <person name="Montooth K."/>
            <person name="Mount S.M."/>
            <person name="Mu X."/>
            <person name="Myers E."/>
            <person name="Negre B."/>
            <person name="Newfeld S."/>
            <person name="Nielsen R."/>
            <person name="Noor M.A."/>
            <person name="O'Grady P."/>
            <person name="Pachter L."/>
            <person name="Papaceit M."/>
            <person name="Parisi M.J."/>
            <person name="Parisi M."/>
            <person name="Parts L."/>
            <person name="Pedersen J.S."/>
            <person name="Pesole G."/>
            <person name="Phillippy A.M."/>
            <person name="Ponting C.P."/>
            <person name="Pop M."/>
            <person name="Porcelli D."/>
            <person name="Powell J.R."/>
            <person name="Prohaska S."/>
            <person name="Pruitt K."/>
            <person name="Puig M."/>
            <person name="Quesneville H."/>
            <person name="Ram K.R."/>
            <person name="Rand D."/>
            <person name="Rasmussen M.D."/>
            <person name="Reed L.K."/>
            <person name="Reenan R."/>
            <person name="Reily A."/>
            <person name="Remington K.A."/>
            <person name="Rieger T.T."/>
            <person name="Ritchie M.G."/>
            <person name="Robin C."/>
            <person name="Rogers Y.H."/>
            <person name="Rohde C."/>
            <person name="Rozas J."/>
            <person name="Rubenfield M.J."/>
            <person name="Ruiz A."/>
            <person name="Russo S."/>
            <person name="Salzberg S.L."/>
            <person name="Sanchez-Gracia A."/>
            <person name="Saranga D.J."/>
            <person name="Sato H."/>
            <person name="Schaeffer S.W."/>
            <person name="Schatz M.C."/>
            <person name="Schlenke T."/>
            <person name="Schwartz R."/>
            <person name="Segarra C."/>
            <person name="Singh R.S."/>
            <person name="Sirot L."/>
            <person name="Sirota M."/>
            <person name="Sisneros N.B."/>
            <person name="Smith C.D."/>
            <person name="Smith T.F."/>
            <person name="Spieth J."/>
            <person name="Stage D.E."/>
            <person name="Stark A."/>
            <person name="Stephan W."/>
            <person name="Strausberg R.L."/>
            <person name="Strempel S."/>
            <person name="Sturgill D."/>
            <person name="Sutton G."/>
            <person name="Sutton G.G."/>
            <person name="Tao W."/>
            <person name="Teichmann S."/>
            <person name="Tobari Y.N."/>
            <person name="Tomimura Y."/>
            <person name="Tsolas J.M."/>
            <person name="Valente V.L."/>
            <person name="Venter E."/>
            <person name="Venter J.C."/>
            <person name="Vicario S."/>
            <person name="Vieira F.G."/>
            <person name="Vilella A.J."/>
            <person name="Villasante A."/>
            <person name="Walenz B."/>
            <person name="Wang J."/>
            <person name="Wasserman M."/>
            <person name="Watts T."/>
            <person name="Wilson D."/>
            <person name="Wilson R.K."/>
            <person name="Wing R.A."/>
            <person name="Wolfner M.F."/>
            <person name="Wong A."/>
            <person name="Wong G.K."/>
            <person name="Wu C.I."/>
            <person name="Wu G."/>
            <person name="Yamamoto D."/>
            <person name="Yang H.P."/>
            <person name="Yang S.P."/>
            <person name="Yorke J.A."/>
            <person name="Yoshida K."/>
            <person name="Zdobnov E."/>
            <person name="Zhang P."/>
            <person name="Zhang Y."/>
            <person name="Zimin A.V."/>
            <person name="Baldwin J."/>
            <person name="Abdouelleil A."/>
            <person name="Abdulkadir J."/>
            <person name="Abebe A."/>
            <person name="Abera B."/>
            <person name="Abreu J."/>
            <person name="Acer S.C."/>
            <person name="Aftuck L."/>
            <person name="Alexander A."/>
            <person name="An P."/>
            <person name="Anderson E."/>
            <person name="Anderson S."/>
            <person name="Arachi H."/>
            <person name="Azer M."/>
            <person name="Bachantsang P."/>
            <person name="Barry A."/>
            <person name="Bayul T."/>
            <person name="Berlin A."/>
            <person name="Bessette D."/>
            <person name="Bloom T."/>
            <person name="Blye J."/>
            <person name="Boguslavskiy L."/>
            <person name="Bonnet C."/>
            <person name="Boukhgalter B."/>
            <person name="Bourzgui I."/>
            <person name="Brown A."/>
            <person name="Cahill P."/>
            <person name="Channer S."/>
            <person name="Cheshatsang Y."/>
            <person name="Chuda L."/>
            <person name="Citroen M."/>
            <person name="Collymore A."/>
            <person name="Cooke P."/>
            <person name="Costello M."/>
            <person name="D'Aco K."/>
            <person name="Daza R."/>
            <person name="De Haan G."/>
            <person name="DeGray S."/>
            <person name="DeMaso C."/>
            <person name="Dhargay N."/>
            <person name="Dooley K."/>
            <person name="Dooley E."/>
            <person name="Doricent M."/>
            <person name="Dorje P."/>
            <person name="Dorjee K."/>
            <person name="Dupes A."/>
            <person name="Elong R."/>
            <person name="Falk J."/>
            <person name="Farina A."/>
            <person name="Faro S."/>
            <person name="Ferguson D."/>
            <person name="Fisher S."/>
            <person name="Foley C.D."/>
            <person name="Franke A."/>
            <person name="Friedrich D."/>
            <person name="Gadbois L."/>
            <person name="Gearin G."/>
            <person name="Gearin C.R."/>
            <person name="Giannoukos G."/>
            <person name="Goode T."/>
            <person name="Graham J."/>
            <person name="Grandbois E."/>
            <person name="Grewal S."/>
            <person name="Gyaltsen K."/>
            <person name="Hafez N."/>
            <person name="Hagos B."/>
            <person name="Hall J."/>
            <person name="Henson C."/>
            <person name="Hollinger A."/>
            <person name="Honan T."/>
            <person name="Huard M.D."/>
            <person name="Hughes L."/>
            <person name="Hurhula B."/>
            <person name="Husby M.E."/>
            <person name="Kamat A."/>
            <person name="Kanga B."/>
            <person name="Kashin S."/>
            <person name="Khazanovich D."/>
            <person name="Kisner P."/>
            <person name="Lance K."/>
            <person name="Lara M."/>
            <person name="Lee W."/>
            <person name="Lennon N."/>
            <person name="Letendre F."/>
            <person name="LeVine R."/>
            <person name="Lipovsky A."/>
            <person name="Liu X."/>
            <person name="Liu J."/>
            <person name="Liu S."/>
            <person name="Lokyitsang T."/>
            <person name="Lokyitsang Y."/>
            <person name="Lubonja R."/>
            <person name="Lui A."/>
            <person name="MacDonald P."/>
            <person name="Magnisalis V."/>
            <person name="Maru K."/>
            <person name="Matthews C."/>
            <person name="McCusker W."/>
            <person name="McDonough S."/>
            <person name="Mehta T."/>
            <person name="Meldrim J."/>
            <person name="Meneus L."/>
            <person name="Mihai O."/>
            <person name="Mihalev A."/>
            <person name="Mihova T."/>
            <person name="Mittelman R."/>
            <person name="Mlenga V."/>
            <person name="Montmayeur A."/>
            <person name="Mulrain L."/>
            <person name="Navidi A."/>
            <person name="Naylor J."/>
            <person name="Negash T."/>
            <person name="Nguyen T."/>
            <person name="Nguyen N."/>
            <person name="Nicol R."/>
            <person name="Norbu C."/>
            <person name="Norbu N."/>
            <person name="Novod N."/>
            <person name="O'Neill B."/>
            <person name="Osman S."/>
            <person name="Markiewicz E."/>
            <person name="Oyono O.L."/>
            <person name="Patti C."/>
            <person name="Phunkhang P."/>
            <person name="Pierre F."/>
            <person name="Priest M."/>
            <person name="Raghuraman S."/>
            <person name="Rege F."/>
            <person name="Reyes R."/>
            <person name="Rise C."/>
            <person name="Rogov P."/>
            <person name="Ross K."/>
            <person name="Ryan E."/>
            <person name="Settipalli S."/>
            <person name="Shea T."/>
            <person name="Sherpa N."/>
            <person name="Shi L."/>
            <person name="Shih D."/>
            <person name="Sparrow T."/>
            <person name="Spaulding J."/>
            <person name="Stalker J."/>
            <person name="Stange-Thomann N."/>
            <person name="Stavropoulos S."/>
            <person name="Stone C."/>
            <person name="Strader C."/>
            <person name="Tesfaye S."/>
            <person name="Thomson T."/>
            <person name="Thoulutsang Y."/>
            <person name="Thoulutsang D."/>
            <person name="Topham K."/>
            <person name="Topping I."/>
            <person name="Tsamla T."/>
            <person name="Vassiliev H."/>
            <person name="Vo A."/>
            <person name="Wangchuk T."/>
            <person name="Wangdi T."/>
            <person name="Weiand M."/>
            <person name="Wilkinson J."/>
            <person name="Wilson A."/>
            <person name="Yadav S."/>
            <person name="Young G."/>
            <person name="Yu Q."/>
            <person name="Zembek L."/>
            <person name="Zhong D."/>
            <person name="Zimmer A."/>
            <person name="Zwirko Z."/>
            <person name="Jaffe D.B."/>
            <person name="Alvarez P."/>
            <person name="Brockman W."/>
            <person name="Butler J."/>
            <person name="Chin C."/>
            <person name="Gnerre S."/>
            <person name="Grabherr M."/>
            <person name="Kleber M."/>
            <person name="Mauceli E."/>
            <person name="MacCallum I."/>
        </authorList>
    </citation>
    <scope>NUCLEOTIDE SEQUENCE [LARGE SCALE GENOMIC DNA]</scope>
    <source>
        <strain evidence="3">white501</strain>
    </source>
</reference>
<dbReference type="EMBL" id="CM000366">
    <property type="protein sequence ID" value="EDX18553.1"/>
    <property type="molecule type" value="Genomic_DNA"/>
</dbReference>
<evidence type="ECO:0000256" key="1">
    <source>
        <dbReference type="SAM" id="MobiDB-lite"/>
    </source>
</evidence>
<feature type="region of interest" description="Disordered" evidence="1">
    <location>
        <begin position="1"/>
        <end position="20"/>
    </location>
</feature>
<dbReference type="OrthoDB" id="8066224at2759"/>
<dbReference type="PhylomeDB" id="B4R3T5"/>
<dbReference type="STRING" id="7240.B4R3T5"/>
<organism evidence="2 3">
    <name type="scientific">Drosophila simulans</name>
    <name type="common">Fruit fly</name>
    <dbReference type="NCBI Taxonomy" id="7240"/>
    <lineage>
        <taxon>Eukaryota</taxon>
        <taxon>Metazoa</taxon>
        <taxon>Ecdysozoa</taxon>
        <taxon>Arthropoda</taxon>
        <taxon>Hexapoda</taxon>
        <taxon>Insecta</taxon>
        <taxon>Pterygota</taxon>
        <taxon>Neoptera</taxon>
        <taxon>Endopterygota</taxon>
        <taxon>Diptera</taxon>
        <taxon>Brachycera</taxon>
        <taxon>Muscomorpha</taxon>
        <taxon>Ephydroidea</taxon>
        <taxon>Drosophilidae</taxon>
        <taxon>Drosophila</taxon>
        <taxon>Sophophora</taxon>
    </lineage>
</organism>
<keyword evidence="3" id="KW-1185">Reference proteome</keyword>
<name>B4R3T5_DROSI</name>
<dbReference type="AlphaFoldDB" id="B4R3T5"/>